<evidence type="ECO:0000313" key="7">
    <source>
        <dbReference type="EMBL" id="HAT1682268.1"/>
    </source>
</evidence>
<dbReference type="Proteomes" id="UP000856143">
    <property type="component" value="Unassembled WGS sequence"/>
</dbReference>
<evidence type="ECO:0000256" key="5">
    <source>
        <dbReference type="SAM" id="Phobius"/>
    </source>
</evidence>
<dbReference type="Pfam" id="PF07690">
    <property type="entry name" value="MFS_1"/>
    <property type="match status" value="2"/>
</dbReference>
<dbReference type="PANTHER" id="PTHR23518">
    <property type="entry name" value="C-METHYLTRANSFERASE"/>
    <property type="match status" value="1"/>
</dbReference>
<gene>
    <name evidence="7" type="ORF">I8Y21_002966</name>
</gene>
<feature type="transmembrane region" description="Helical" evidence="5">
    <location>
        <begin position="146"/>
        <end position="166"/>
    </location>
</feature>
<feature type="transmembrane region" description="Helical" evidence="5">
    <location>
        <begin position="366"/>
        <end position="387"/>
    </location>
</feature>
<dbReference type="Gene3D" id="1.20.1720.10">
    <property type="entry name" value="Multidrug resistance protein D"/>
    <property type="match status" value="1"/>
</dbReference>
<keyword evidence="2 5" id="KW-0812">Transmembrane</keyword>
<proteinExistence type="predicted"/>
<dbReference type="SUPFAM" id="SSF103473">
    <property type="entry name" value="MFS general substrate transporter"/>
    <property type="match status" value="1"/>
</dbReference>
<dbReference type="PROSITE" id="PS50850">
    <property type="entry name" value="MFS"/>
    <property type="match status" value="1"/>
</dbReference>
<keyword evidence="3 5" id="KW-1133">Transmembrane helix</keyword>
<feature type="transmembrane region" description="Helical" evidence="5">
    <location>
        <begin position="218"/>
        <end position="241"/>
    </location>
</feature>
<dbReference type="RefSeq" id="WP_049591367.1">
    <property type="nucleotide sequence ID" value="NZ_ABJALA020000005.1"/>
</dbReference>
<feature type="transmembrane region" description="Helical" evidence="5">
    <location>
        <begin position="84"/>
        <end position="107"/>
    </location>
</feature>
<feature type="transmembrane region" description="Helical" evidence="5">
    <location>
        <begin position="307"/>
        <end position="329"/>
    </location>
</feature>
<comment type="caution">
    <text evidence="7">The sequence shown here is derived from an EMBL/GenBank/DDBJ whole genome shotgun (WGS) entry which is preliminary data.</text>
</comment>
<evidence type="ECO:0000259" key="6">
    <source>
        <dbReference type="PROSITE" id="PS50850"/>
    </source>
</evidence>
<feature type="transmembrane region" description="Helical" evidence="5">
    <location>
        <begin position="283"/>
        <end position="301"/>
    </location>
</feature>
<sequence length="397" mass="42398">MVPRFATLSRIPKGVWVLGGVSLLMDVSSEMIHSLLPLFMATTLGASVIIIGIIEGVAEATALMLKVFSGVISDYVGKRKGLALLGYGLGALSKPLFAIAPTSGMVFSARMIDRIGKGIRGAPRDALVADVTPPEIRGAAYGLRQALDTIGAFLGPLLAVALMFLWDNDFQSIFWVAAIPAVLSIALLGFGLKEPNTSVVQKRTNPLRRENLKKLSAAYWWVVAIGSIFTLARFSEAFLVLRAQQMAIPLFAIPLVMVAMNLVYSLTAYPFGKLSDRMSHSKMLQWGLLVLIAADIVLALSSHWTTLLAGVALWGIHMGMTQGLLAAMVAHTAPPELRGTAFGMFNLMSGIALLLASAGAGVLWEMLGAASTFYAGAIICVVTLIGMRCMPSAYQQR</sequence>
<protein>
    <submittedName>
        <fullName evidence="7">MFS transporter</fullName>
    </submittedName>
</protein>
<evidence type="ECO:0000256" key="1">
    <source>
        <dbReference type="ARBA" id="ARBA00022475"/>
    </source>
</evidence>
<evidence type="ECO:0000313" key="8">
    <source>
        <dbReference type="Proteomes" id="UP000856143"/>
    </source>
</evidence>
<dbReference type="Gene3D" id="1.20.1250.20">
    <property type="entry name" value="MFS general substrate transporter like domains"/>
    <property type="match status" value="1"/>
</dbReference>
<feature type="domain" description="Major facilitator superfamily (MFS) profile" evidence="6">
    <location>
        <begin position="14"/>
        <end position="395"/>
    </location>
</feature>
<keyword evidence="4 5" id="KW-0472">Membrane</keyword>
<feature type="transmembrane region" description="Helical" evidence="5">
    <location>
        <begin position="341"/>
        <end position="360"/>
    </location>
</feature>
<dbReference type="AlphaFoldDB" id="A0AAN5LA11"/>
<dbReference type="InterPro" id="IPR036259">
    <property type="entry name" value="MFS_trans_sf"/>
</dbReference>
<dbReference type="InterPro" id="IPR011701">
    <property type="entry name" value="MFS"/>
</dbReference>
<reference evidence="7" key="2">
    <citation type="submission" date="2020-11" db="EMBL/GenBank/DDBJ databases">
        <authorList>
            <consortium name="NCBI Pathogen Detection Project"/>
        </authorList>
    </citation>
    <scope>NUCLEOTIDE SEQUENCE</scope>
    <source>
        <strain evidence="7">R404</strain>
    </source>
</reference>
<reference evidence="7" key="1">
    <citation type="journal article" date="2018" name="Genome Biol.">
        <title>SKESA: strategic k-mer extension for scrupulous assemblies.</title>
        <authorList>
            <person name="Souvorov A."/>
            <person name="Agarwala R."/>
            <person name="Lipman D.J."/>
        </authorList>
    </citation>
    <scope>NUCLEOTIDE SEQUENCE</scope>
    <source>
        <strain evidence="7">R404</strain>
    </source>
</reference>
<dbReference type="EMBL" id="DACSEO010000033">
    <property type="protein sequence ID" value="HAT1682268.1"/>
    <property type="molecule type" value="Genomic_DNA"/>
</dbReference>
<dbReference type="PANTHER" id="PTHR23518:SF2">
    <property type="entry name" value="MAJOR FACILITATOR SUPERFAMILY TRANSPORTER"/>
    <property type="match status" value="1"/>
</dbReference>
<evidence type="ECO:0000256" key="2">
    <source>
        <dbReference type="ARBA" id="ARBA00022692"/>
    </source>
</evidence>
<accession>A0AAN5LA11</accession>
<organism evidence="7 8">
    <name type="scientific">Klebsiella oxytoca</name>
    <dbReference type="NCBI Taxonomy" id="571"/>
    <lineage>
        <taxon>Bacteria</taxon>
        <taxon>Pseudomonadati</taxon>
        <taxon>Pseudomonadota</taxon>
        <taxon>Gammaproteobacteria</taxon>
        <taxon>Enterobacterales</taxon>
        <taxon>Enterobacteriaceae</taxon>
        <taxon>Klebsiella/Raoultella group</taxon>
        <taxon>Klebsiella</taxon>
    </lineage>
</organism>
<feature type="transmembrane region" description="Helical" evidence="5">
    <location>
        <begin position="35"/>
        <end position="54"/>
    </location>
</feature>
<keyword evidence="1" id="KW-1003">Cell membrane</keyword>
<feature type="transmembrane region" description="Helical" evidence="5">
    <location>
        <begin position="247"/>
        <end position="271"/>
    </location>
</feature>
<evidence type="ECO:0000256" key="4">
    <source>
        <dbReference type="ARBA" id="ARBA00023136"/>
    </source>
</evidence>
<dbReference type="GO" id="GO:0022857">
    <property type="term" value="F:transmembrane transporter activity"/>
    <property type="evidence" value="ECO:0007669"/>
    <property type="project" value="InterPro"/>
</dbReference>
<dbReference type="InterPro" id="IPR020846">
    <property type="entry name" value="MFS_dom"/>
</dbReference>
<evidence type="ECO:0000256" key="3">
    <source>
        <dbReference type="ARBA" id="ARBA00022989"/>
    </source>
</evidence>
<dbReference type="CDD" id="cd17370">
    <property type="entry name" value="MFS_MJ1317_like"/>
    <property type="match status" value="1"/>
</dbReference>
<feature type="transmembrane region" description="Helical" evidence="5">
    <location>
        <begin position="172"/>
        <end position="192"/>
    </location>
</feature>
<name>A0AAN5LA11_KLEOX</name>